<accession>A0A3B1CIR1</accession>
<dbReference type="NCBIfam" id="NF002326">
    <property type="entry name" value="PRK01286.1-1"/>
    <property type="match status" value="1"/>
</dbReference>
<name>A0A3B1CIR1_9ZZZZ</name>
<evidence type="ECO:0000256" key="1">
    <source>
        <dbReference type="ARBA" id="ARBA00022801"/>
    </source>
</evidence>
<dbReference type="InterPro" id="IPR051094">
    <property type="entry name" value="Diverse_Catalytic_Enzymes"/>
</dbReference>
<dbReference type="InterPro" id="IPR026875">
    <property type="entry name" value="PHydrolase_assoc_dom"/>
</dbReference>
<proteinExistence type="inferred from homology"/>
<protein>
    <submittedName>
        <fullName evidence="3">DNTP triphosphohydrolase, broad substrate specificity</fullName>
    </submittedName>
</protein>
<feature type="domain" description="HD" evidence="2">
    <location>
        <begin position="75"/>
        <end position="201"/>
    </location>
</feature>
<dbReference type="InterPro" id="IPR006674">
    <property type="entry name" value="HD_domain"/>
</dbReference>
<dbReference type="HAMAP" id="MF_01212">
    <property type="entry name" value="dGTPase_type2"/>
    <property type="match status" value="1"/>
</dbReference>
<dbReference type="Pfam" id="PF01966">
    <property type="entry name" value="HD"/>
    <property type="match status" value="1"/>
</dbReference>
<keyword evidence="1 3" id="KW-0378">Hydrolase</keyword>
<dbReference type="CDD" id="cd00077">
    <property type="entry name" value="HDc"/>
    <property type="match status" value="1"/>
</dbReference>
<dbReference type="AlphaFoldDB" id="A0A3B1CIR1"/>
<dbReference type="SUPFAM" id="SSF109604">
    <property type="entry name" value="HD-domain/PDEase-like"/>
    <property type="match status" value="1"/>
</dbReference>
<dbReference type="PANTHER" id="PTHR35795">
    <property type="entry name" value="SLR1885 PROTEIN"/>
    <property type="match status" value="1"/>
</dbReference>
<dbReference type="InterPro" id="IPR006261">
    <property type="entry name" value="dGTPase"/>
</dbReference>
<evidence type="ECO:0000313" key="3">
    <source>
        <dbReference type="EMBL" id="VAX28112.1"/>
    </source>
</evidence>
<dbReference type="PROSITE" id="PS51831">
    <property type="entry name" value="HD"/>
    <property type="match status" value="1"/>
</dbReference>
<dbReference type="GO" id="GO:0016793">
    <property type="term" value="F:triphosphoric monoester hydrolase activity"/>
    <property type="evidence" value="ECO:0007669"/>
    <property type="project" value="InterPro"/>
</dbReference>
<dbReference type="Pfam" id="PF13286">
    <property type="entry name" value="HD_assoc"/>
    <property type="match status" value="1"/>
</dbReference>
<dbReference type="Gene3D" id="1.10.3210.10">
    <property type="entry name" value="Hypothetical protein af1432"/>
    <property type="match status" value="1"/>
</dbReference>
<dbReference type="PANTHER" id="PTHR35795:SF1">
    <property type="entry name" value="BIS(5'-NUCLEOSYL)-TETRAPHOSPHATASE, SYMMETRICAL"/>
    <property type="match status" value="1"/>
</dbReference>
<dbReference type="SMART" id="SM00471">
    <property type="entry name" value="HDc"/>
    <property type="match status" value="1"/>
</dbReference>
<dbReference type="InterPro" id="IPR023023">
    <property type="entry name" value="dNTPase_2"/>
</dbReference>
<dbReference type="EMBL" id="UOGG01000051">
    <property type="protein sequence ID" value="VAX28112.1"/>
    <property type="molecule type" value="Genomic_DNA"/>
</dbReference>
<gene>
    <name evidence="3" type="ORF">MNBD_NITROSPINAE05-930</name>
</gene>
<evidence type="ECO:0000259" key="2">
    <source>
        <dbReference type="PROSITE" id="PS51831"/>
    </source>
</evidence>
<dbReference type="NCBIfam" id="TIGR01353">
    <property type="entry name" value="dGTP_triPase"/>
    <property type="match status" value="1"/>
</dbReference>
<organism evidence="3">
    <name type="scientific">hydrothermal vent metagenome</name>
    <dbReference type="NCBI Taxonomy" id="652676"/>
    <lineage>
        <taxon>unclassified sequences</taxon>
        <taxon>metagenomes</taxon>
        <taxon>ecological metagenomes</taxon>
    </lineage>
</organism>
<sequence length="382" mass="45263">MIDRQDIEQMEQKMLVPYAIKSGESQGRQHREEEHPYRTRFQRDRDRVIHSSAFRRLEYKTQVFVYHEGDYYRTRLTHSLEVAQITRSICKSMQLNEDLAEAIALSHDLGHPPFGHTGQNVLNRLMQDHDGFEHNKQSLRIVKRLEKRYPEFQGLNLTWEVLEGISKHKKDSENPISQQEGFRYPSLEGQVVDFADGIAYNAHDLDDGITSSLLEIEKLRQVALWRENEKLLDTLYTNLDFKLKKYQIVRRIINDLITDFREHTLQNLKKFAIKTPNDIRSMSQRIAGFAPEMDAKNKELKNFLFKNMYTHRRVMRMEFKAELYLTEIFKAYKKMPTLLPESSGDQNPRDSLERKICDYVSGMTDRYAISEYKKLFTPDERD</sequence>
<dbReference type="InterPro" id="IPR003607">
    <property type="entry name" value="HD/PDEase_dom"/>
</dbReference>
<dbReference type="FunFam" id="1.10.3210.10:FF:000024">
    <property type="entry name" value="Deoxyguanosinetriphosphate triphosphohydrolase-like protein"/>
    <property type="match status" value="1"/>
</dbReference>
<reference evidence="3" key="1">
    <citation type="submission" date="2018-06" db="EMBL/GenBank/DDBJ databases">
        <authorList>
            <person name="Zhirakovskaya E."/>
        </authorList>
    </citation>
    <scope>NUCLEOTIDE SEQUENCE</scope>
</reference>